<dbReference type="HOGENOM" id="CLU_006493_0_2_1"/>
<dbReference type="PRINTS" id="PR00096">
    <property type="entry name" value="GATASE"/>
</dbReference>
<organism evidence="13 14">
    <name type="scientific">Trichosporon asahii var. asahii (strain ATCC 90039 / CBS 2479 / JCM 2466 / KCTC 7840 / NBRC 103889/ NCYC 2677 / UAMH 7654)</name>
    <name type="common">Yeast</name>
    <dbReference type="NCBI Taxonomy" id="1186058"/>
    <lineage>
        <taxon>Eukaryota</taxon>
        <taxon>Fungi</taxon>
        <taxon>Dikarya</taxon>
        <taxon>Basidiomycota</taxon>
        <taxon>Agaricomycotina</taxon>
        <taxon>Tremellomycetes</taxon>
        <taxon>Trichosporonales</taxon>
        <taxon>Trichosporonaceae</taxon>
        <taxon>Trichosporon</taxon>
    </lineage>
</organism>
<dbReference type="PANTHER" id="PTHR11236">
    <property type="entry name" value="AMINOBENZOATE/ANTHRANILATE SYNTHASE"/>
    <property type="match status" value="1"/>
</dbReference>
<evidence type="ECO:0000256" key="3">
    <source>
        <dbReference type="ARBA" id="ARBA00005970"/>
    </source>
</evidence>
<evidence type="ECO:0000256" key="1">
    <source>
        <dbReference type="ARBA" id="ARBA00001000"/>
    </source>
</evidence>
<dbReference type="KEGG" id="tasa:A1Q1_05694"/>
<dbReference type="OrthoDB" id="64220at2759"/>
<evidence type="ECO:0000256" key="7">
    <source>
        <dbReference type="ARBA" id="ARBA00022962"/>
    </source>
</evidence>
<dbReference type="PROSITE" id="PS51273">
    <property type="entry name" value="GATASE_TYPE_1"/>
    <property type="match status" value="1"/>
</dbReference>
<dbReference type="Gene3D" id="3.60.120.10">
    <property type="entry name" value="Anthranilate synthase"/>
    <property type="match status" value="1"/>
</dbReference>
<dbReference type="EMBL" id="ALBS01000321">
    <property type="protein sequence ID" value="EJT45781.1"/>
    <property type="molecule type" value="Genomic_DNA"/>
</dbReference>
<feature type="compositionally biased region" description="Low complexity" evidence="10">
    <location>
        <begin position="210"/>
        <end position="230"/>
    </location>
</feature>
<dbReference type="UniPathway" id="UPA00077">
    <property type="reaction ID" value="UER00149"/>
</dbReference>
<feature type="domain" description="Chorismate-utilising enzyme C-terminal" evidence="12">
    <location>
        <begin position="598"/>
        <end position="706"/>
    </location>
</feature>
<reference evidence="13 14" key="1">
    <citation type="journal article" date="2012" name="Eukaryot. Cell">
        <title>Draft genome sequence of CBS 2479, the standard type strain of Trichosporon asahii.</title>
        <authorList>
            <person name="Yang R.Y."/>
            <person name="Li H.T."/>
            <person name="Zhu H."/>
            <person name="Zhou G.P."/>
            <person name="Wang M."/>
            <person name="Wang L."/>
        </authorList>
    </citation>
    <scope>NUCLEOTIDE SEQUENCE [LARGE SCALE GENOMIC DNA]</scope>
    <source>
        <strain evidence="14">ATCC 90039 / CBS 2479 / JCM 2466 / KCTC 7840 / NCYC 2677 / UAMH 7654</strain>
    </source>
</reference>
<dbReference type="InterPro" id="IPR019999">
    <property type="entry name" value="Anth_synth_I-like"/>
</dbReference>
<evidence type="ECO:0000256" key="2">
    <source>
        <dbReference type="ARBA" id="ARBA00005009"/>
    </source>
</evidence>
<evidence type="ECO:0000259" key="11">
    <source>
        <dbReference type="Pfam" id="PF00117"/>
    </source>
</evidence>
<name>J5SIC3_TRIAS</name>
<dbReference type="SUPFAM" id="SSF52317">
    <property type="entry name" value="Class I glutamine amidotransferase-like"/>
    <property type="match status" value="1"/>
</dbReference>
<dbReference type="GO" id="GO:0008153">
    <property type="term" value="P:4-aminobenzoate biosynthetic process"/>
    <property type="evidence" value="ECO:0007669"/>
    <property type="project" value="TreeGrafter"/>
</dbReference>
<dbReference type="Pfam" id="PF00425">
    <property type="entry name" value="Chorismate_bind"/>
    <property type="match status" value="2"/>
</dbReference>
<evidence type="ECO:0000313" key="13">
    <source>
        <dbReference type="EMBL" id="EJT45781.1"/>
    </source>
</evidence>
<dbReference type="Pfam" id="PF00117">
    <property type="entry name" value="GATase"/>
    <property type="match status" value="1"/>
</dbReference>
<keyword evidence="6" id="KW-0289">Folate biosynthesis</keyword>
<comment type="similarity">
    <text evidence="3">In the C-terminal section; belongs to the anthranilate synthase component I family.</text>
</comment>
<evidence type="ECO:0000259" key="12">
    <source>
        <dbReference type="Pfam" id="PF00425"/>
    </source>
</evidence>
<evidence type="ECO:0000256" key="6">
    <source>
        <dbReference type="ARBA" id="ARBA00022909"/>
    </source>
</evidence>
<dbReference type="GO" id="GO:0005737">
    <property type="term" value="C:cytoplasm"/>
    <property type="evidence" value="ECO:0007669"/>
    <property type="project" value="TreeGrafter"/>
</dbReference>
<keyword evidence="5" id="KW-0808">Transferase</keyword>
<dbReference type="GO" id="GO:0046656">
    <property type="term" value="P:folic acid biosynthetic process"/>
    <property type="evidence" value="ECO:0007669"/>
    <property type="project" value="UniProtKB-KW"/>
</dbReference>
<evidence type="ECO:0000313" key="14">
    <source>
        <dbReference type="Proteomes" id="UP000002748"/>
    </source>
</evidence>
<protein>
    <recommendedName>
        <fullName evidence="4">aminodeoxychorismate synthase</fullName>
        <ecNumber evidence="4">2.6.1.85</ecNumber>
    </recommendedName>
    <alternativeName>
        <fullName evidence="8">Para-aminobenzoate synthase</fullName>
    </alternativeName>
    <alternativeName>
        <fullName evidence="9">p-aminobenzoic acid synthase</fullName>
    </alternativeName>
</protein>
<evidence type="ECO:0000256" key="4">
    <source>
        <dbReference type="ARBA" id="ARBA00013139"/>
    </source>
</evidence>
<comment type="catalytic activity">
    <reaction evidence="1">
        <text>chorismate + L-glutamine = 4-amino-4-deoxychorismate + L-glutamate</text>
        <dbReference type="Rhea" id="RHEA:11672"/>
        <dbReference type="ChEBI" id="CHEBI:29748"/>
        <dbReference type="ChEBI" id="CHEBI:29985"/>
        <dbReference type="ChEBI" id="CHEBI:58359"/>
        <dbReference type="ChEBI" id="CHEBI:58406"/>
        <dbReference type="EC" id="2.6.1.85"/>
    </reaction>
</comment>
<accession>J5SIC3</accession>
<sequence>MVPPLPRTVIVDYYDSFPSPVAIAEIRATFQREVIPNTDCVILSPGPGRPDHPAAHPVPILGVCLGHQAIGVAFGGKTPKITHGHVVRVVPVTPPKGLFASPVMGSKPFEAVVYNSLCIDPSTVPDELEVTAWSDPQNGSEPTIQGLMHKELPIWGVQYHPESISSTHGTELLHAFLDKVHEYHGQPPVFPRLERQLVAACTYRVASSAAPTRAASPAPSPTSPTKAEAPQYALEEESFGSLGQDRDTAEVYERMVRSDKNRIGEIWLDGKSFVLTYSLATRTVRVYGSVEGEMRIPPGETFFSLLDGAQTALAPVSGGAGGFRGGWTGWFTYEMKAESLAGYNLPIGKRGPERLDAVWAWVDLLTERAEDGQWTARGVVAEGGRPSSLLLDWLTGLGVTFGVKQADFDTYAGQLRDVLSSPPRPTSEPAAGFPRFRPRVSGEEHMTRIDKCRDAISEGESYELNQTTSFLASLKDDPYPTYLRLRTFNPAYYSAFIHFPTLPTPKGKGLAVISSSPERFLQITGGEIEMRPIKGTAPRVRPGQCVCADGRGCDGKEPGSAACTTEGRRVDEQRGKELSEDLKERAENLMLIALESYGVHNLVTTVRGRLAPHIGPVEATKRCFPPGSMTGAPKLRTVQLLDGFEAGYPRGIYSGALGYFSLCGSSDLSVVIRTMVLEGEDLSIGAGGAITWLSDRAEEWKEVLTKVQSVVGPLDL</sequence>
<dbReference type="Proteomes" id="UP000002748">
    <property type="component" value="Unassembled WGS sequence"/>
</dbReference>
<dbReference type="RefSeq" id="XP_014176378.1">
    <property type="nucleotide sequence ID" value="XM_014320903.1"/>
</dbReference>
<comment type="pathway">
    <text evidence="2">Cofactor biosynthesis; tetrahydrofolate biosynthesis; 4-aminobenzoate from chorismate: step 1/2.</text>
</comment>
<dbReference type="EC" id="2.6.1.85" evidence="4"/>
<keyword evidence="7" id="KW-0315">Glutamine amidotransferase</keyword>
<dbReference type="GO" id="GO:0000162">
    <property type="term" value="P:L-tryptophan biosynthetic process"/>
    <property type="evidence" value="ECO:0007669"/>
    <property type="project" value="TreeGrafter"/>
</dbReference>
<feature type="domain" description="Glutamine amidotransferase" evidence="11">
    <location>
        <begin position="20"/>
        <end position="179"/>
    </location>
</feature>
<dbReference type="InterPro" id="IPR005801">
    <property type="entry name" value="ADC_synthase"/>
</dbReference>
<feature type="domain" description="Chorismate-utilising enzyme C-terminal" evidence="12">
    <location>
        <begin position="443"/>
        <end position="594"/>
    </location>
</feature>
<proteinExistence type="inferred from homology"/>
<dbReference type="InterPro" id="IPR015890">
    <property type="entry name" value="Chorismate_C"/>
</dbReference>
<comment type="caution">
    <text evidence="13">The sequence shown here is derived from an EMBL/GenBank/DDBJ whole genome shotgun (WGS) entry which is preliminary data.</text>
</comment>
<dbReference type="Gene3D" id="3.40.50.880">
    <property type="match status" value="1"/>
</dbReference>
<dbReference type="InterPro" id="IPR029062">
    <property type="entry name" value="Class_I_gatase-like"/>
</dbReference>
<dbReference type="AlphaFoldDB" id="J5SIC3"/>
<dbReference type="PRINTS" id="PR00097">
    <property type="entry name" value="ANTSNTHASEII"/>
</dbReference>
<dbReference type="InterPro" id="IPR017926">
    <property type="entry name" value="GATASE"/>
</dbReference>
<dbReference type="GO" id="GO:0046820">
    <property type="term" value="F:4-amino-4-deoxychorismate synthase activity"/>
    <property type="evidence" value="ECO:0007669"/>
    <property type="project" value="UniProtKB-EC"/>
</dbReference>
<dbReference type="VEuPathDB" id="FungiDB:A1Q1_05694"/>
<dbReference type="PANTHER" id="PTHR11236:SF18">
    <property type="entry name" value="AMINODEOXYCHORISMATE SYNTHASE"/>
    <property type="match status" value="1"/>
</dbReference>
<evidence type="ECO:0000256" key="5">
    <source>
        <dbReference type="ARBA" id="ARBA00022679"/>
    </source>
</evidence>
<gene>
    <name evidence="13" type="ORF">A1Q1_05694</name>
</gene>
<dbReference type="SUPFAM" id="SSF56322">
    <property type="entry name" value="ADC synthase"/>
    <property type="match status" value="1"/>
</dbReference>
<dbReference type="GeneID" id="25989206"/>
<dbReference type="InterPro" id="IPR006221">
    <property type="entry name" value="TrpG/PapA_dom"/>
</dbReference>
<evidence type="ECO:0000256" key="8">
    <source>
        <dbReference type="ARBA" id="ARBA00031329"/>
    </source>
</evidence>
<dbReference type="CDD" id="cd01743">
    <property type="entry name" value="GATase1_Anthranilate_Synthase"/>
    <property type="match status" value="1"/>
</dbReference>
<feature type="region of interest" description="Disordered" evidence="10">
    <location>
        <begin position="210"/>
        <end position="231"/>
    </location>
</feature>
<evidence type="ECO:0000256" key="10">
    <source>
        <dbReference type="SAM" id="MobiDB-lite"/>
    </source>
</evidence>
<evidence type="ECO:0000256" key="9">
    <source>
        <dbReference type="ARBA" id="ARBA00031904"/>
    </source>
</evidence>
<dbReference type="GO" id="GO:0046654">
    <property type="term" value="P:tetrahydrofolate biosynthetic process"/>
    <property type="evidence" value="ECO:0007669"/>
    <property type="project" value="UniProtKB-UniPathway"/>
</dbReference>